<accession>A0A061EYM3</accession>
<evidence type="ECO:0000313" key="1">
    <source>
        <dbReference type="EMBL" id="EOY07374.1"/>
    </source>
</evidence>
<proteinExistence type="predicted"/>
<dbReference type="Proteomes" id="UP000026915">
    <property type="component" value="Chromosome 5"/>
</dbReference>
<reference evidence="1 2" key="1">
    <citation type="journal article" date="2013" name="Genome Biol.">
        <title>The genome sequence of the most widely cultivated cacao type and its use to identify candidate genes regulating pod color.</title>
        <authorList>
            <person name="Motamayor J.C."/>
            <person name="Mockaitis K."/>
            <person name="Schmutz J."/>
            <person name="Haiminen N."/>
            <person name="Iii D.L."/>
            <person name="Cornejo O."/>
            <person name="Findley S.D."/>
            <person name="Zheng P."/>
            <person name="Utro F."/>
            <person name="Royaert S."/>
            <person name="Saski C."/>
            <person name="Jenkins J."/>
            <person name="Podicheti R."/>
            <person name="Zhao M."/>
            <person name="Scheffler B.E."/>
            <person name="Stack J.C."/>
            <person name="Feltus F.A."/>
            <person name="Mustiga G.M."/>
            <person name="Amores F."/>
            <person name="Phillips W."/>
            <person name="Marelli J.P."/>
            <person name="May G.D."/>
            <person name="Shapiro H."/>
            <person name="Ma J."/>
            <person name="Bustamante C.D."/>
            <person name="Schnell R.J."/>
            <person name="Main D."/>
            <person name="Gilbert D."/>
            <person name="Parida L."/>
            <person name="Kuhn D.N."/>
        </authorList>
    </citation>
    <scope>NUCLEOTIDE SEQUENCE [LARGE SCALE GENOMIC DNA]</scope>
    <source>
        <strain evidence="2">cv. Matina 1-6</strain>
    </source>
</reference>
<gene>
    <name evidence="1" type="ORF">TCM_021826</name>
</gene>
<dbReference type="EMBL" id="CM001883">
    <property type="protein sequence ID" value="EOY07374.1"/>
    <property type="molecule type" value="Genomic_DNA"/>
</dbReference>
<name>A0A061EYM3_THECC</name>
<keyword evidence="2" id="KW-1185">Reference proteome</keyword>
<evidence type="ECO:0000313" key="2">
    <source>
        <dbReference type="Proteomes" id="UP000026915"/>
    </source>
</evidence>
<dbReference type="InParanoid" id="A0A061EYM3"/>
<dbReference type="Gramene" id="EOY07374">
    <property type="protein sequence ID" value="EOY07374"/>
    <property type="gene ID" value="TCM_021826"/>
</dbReference>
<sequence length="70" mass="8310">MSSLKRFKHQSRLYQLSLAVLFSPFTARDNLTFKICQKHFKSFALINPLINLVTLNKRKFPIQKEKTKKQ</sequence>
<organism evidence="1 2">
    <name type="scientific">Theobroma cacao</name>
    <name type="common">Cacao</name>
    <name type="synonym">Cocoa</name>
    <dbReference type="NCBI Taxonomy" id="3641"/>
    <lineage>
        <taxon>Eukaryota</taxon>
        <taxon>Viridiplantae</taxon>
        <taxon>Streptophyta</taxon>
        <taxon>Embryophyta</taxon>
        <taxon>Tracheophyta</taxon>
        <taxon>Spermatophyta</taxon>
        <taxon>Magnoliopsida</taxon>
        <taxon>eudicotyledons</taxon>
        <taxon>Gunneridae</taxon>
        <taxon>Pentapetalae</taxon>
        <taxon>rosids</taxon>
        <taxon>malvids</taxon>
        <taxon>Malvales</taxon>
        <taxon>Malvaceae</taxon>
        <taxon>Byttnerioideae</taxon>
        <taxon>Theobroma</taxon>
    </lineage>
</organism>
<dbReference type="AlphaFoldDB" id="A0A061EYM3"/>
<dbReference type="HOGENOM" id="CLU_2762978_0_0_1"/>
<protein>
    <submittedName>
        <fullName evidence="1">Uncharacterized protein</fullName>
    </submittedName>
</protein>